<dbReference type="InterPro" id="IPR036047">
    <property type="entry name" value="F-box-like_dom_sf"/>
</dbReference>
<keyword evidence="2" id="KW-1185">Reference proteome</keyword>
<sequence length="414" mass="46481">MALNSTPKSSFTIPTHSENNIWLDWEINGISGYEGNNGWSDGDDSYDPVDLLPADPFGMDSDTFTAVIAGIFENCELGDEEFFVGCDYVWNCSLMDSSGSRLNSDDEYDGWEEVSFSEFYSYESTVGELMSSLDVEEAFNSSRADVADFGGEEHSPHEGLVLALGHLGVQDLLSVEMVCRSFRFAVRNDPLLWRCIHIDSQLSERITDVALLQLTHRAQGNLQCLSLVGCSRITDDGLRCVLQSNPRLTKISVPGCVMLTVEALIDNLKALKSSGVLSLKQLELGRLFKITNKHYEELKTLLGVDQLQHPEIPKPRYYHNGDSFLLCDDERAMDIDICPICLKLKLVYDCPTQKCQEKGREQCRACDVCIARCVQCGRCIKNNKYMETFCFEYLCSACWKQPVQCQEIMKGIAC</sequence>
<reference evidence="3" key="2">
    <citation type="submission" date="2025-08" db="UniProtKB">
        <authorList>
            <consortium name="RefSeq"/>
        </authorList>
    </citation>
    <scope>IDENTIFICATION</scope>
    <source>
        <tissue evidence="3">Young leaves</tissue>
    </source>
</reference>
<dbReference type="OrthoDB" id="10044893at2759"/>
<accession>A0A8B7CKL1</accession>
<dbReference type="RefSeq" id="XP_008800942.2">
    <property type="nucleotide sequence ID" value="XM_008802720.3"/>
</dbReference>
<organism evidence="2 3">
    <name type="scientific">Phoenix dactylifera</name>
    <name type="common">Date palm</name>
    <dbReference type="NCBI Taxonomy" id="42345"/>
    <lineage>
        <taxon>Eukaryota</taxon>
        <taxon>Viridiplantae</taxon>
        <taxon>Streptophyta</taxon>
        <taxon>Embryophyta</taxon>
        <taxon>Tracheophyta</taxon>
        <taxon>Spermatophyta</taxon>
        <taxon>Magnoliopsida</taxon>
        <taxon>Liliopsida</taxon>
        <taxon>Arecaceae</taxon>
        <taxon>Coryphoideae</taxon>
        <taxon>Phoeniceae</taxon>
        <taxon>Phoenix</taxon>
    </lineage>
</organism>
<dbReference type="SUPFAM" id="SSF52047">
    <property type="entry name" value="RNI-like"/>
    <property type="match status" value="1"/>
</dbReference>
<dbReference type="Proteomes" id="UP000228380">
    <property type="component" value="Chromosome 7"/>
</dbReference>
<evidence type="ECO:0000313" key="3">
    <source>
        <dbReference type="RefSeq" id="XP_008800942.2"/>
    </source>
</evidence>
<protein>
    <submittedName>
        <fullName evidence="3">F-box protein SKIP14-like</fullName>
    </submittedName>
</protein>
<name>A0A8B7CKL1_PHODC</name>
<reference evidence="2" key="1">
    <citation type="journal article" date="2019" name="Nat. Commun.">
        <title>Genome-wide association mapping of date palm fruit traits.</title>
        <authorList>
            <person name="Hazzouri K.M."/>
            <person name="Gros-Balthazard M."/>
            <person name="Flowers J.M."/>
            <person name="Copetti D."/>
            <person name="Lemansour A."/>
            <person name="Lebrun M."/>
            <person name="Masmoudi K."/>
            <person name="Ferrand S."/>
            <person name="Dhar M.I."/>
            <person name="Fresquez Z.A."/>
            <person name="Rosas U."/>
            <person name="Zhang J."/>
            <person name="Talag J."/>
            <person name="Lee S."/>
            <person name="Kudrna D."/>
            <person name="Powell R.F."/>
            <person name="Leitch I.J."/>
            <person name="Krueger R.R."/>
            <person name="Wing R.A."/>
            <person name="Amiri K.M.A."/>
            <person name="Purugganan M.D."/>
        </authorList>
    </citation>
    <scope>NUCLEOTIDE SEQUENCE [LARGE SCALE GENOMIC DNA]</scope>
    <source>
        <strain evidence="2">cv. Khalas</strain>
    </source>
</reference>
<dbReference type="GO" id="GO:0005737">
    <property type="term" value="C:cytoplasm"/>
    <property type="evidence" value="ECO:0007669"/>
    <property type="project" value="TreeGrafter"/>
</dbReference>
<proteinExistence type="predicted"/>
<dbReference type="KEGG" id="pda:103715179"/>
<dbReference type="Pfam" id="PF12937">
    <property type="entry name" value="F-box-like"/>
    <property type="match status" value="1"/>
</dbReference>
<evidence type="ECO:0000313" key="2">
    <source>
        <dbReference type="Proteomes" id="UP000228380"/>
    </source>
</evidence>
<dbReference type="PANTHER" id="PTHR13382:SF22">
    <property type="entry name" value="F-BOX PROTEIN SKIP14"/>
    <property type="match status" value="1"/>
</dbReference>
<dbReference type="Gene3D" id="1.20.1280.50">
    <property type="match status" value="1"/>
</dbReference>
<dbReference type="InterPro" id="IPR032675">
    <property type="entry name" value="LRR_dom_sf"/>
</dbReference>
<dbReference type="Gene3D" id="3.80.10.10">
    <property type="entry name" value="Ribonuclease Inhibitor"/>
    <property type="match status" value="1"/>
</dbReference>
<feature type="domain" description="F-box" evidence="1">
    <location>
        <begin position="156"/>
        <end position="198"/>
    </location>
</feature>
<dbReference type="PANTHER" id="PTHR13382">
    <property type="entry name" value="MITOCHONDRIAL ATP SYNTHASE COUPLING FACTOR B"/>
    <property type="match status" value="1"/>
</dbReference>
<dbReference type="InterPro" id="IPR001810">
    <property type="entry name" value="F-box_dom"/>
</dbReference>
<gene>
    <name evidence="3" type="primary">LOC103715179</name>
</gene>
<dbReference type="GeneID" id="103715179"/>
<dbReference type="AlphaFoldDB" id="A0A8B7CKL1"/>
<dbReference type="InterPro" id="IPR050648">
    <property type="entry name" value="F-box_LRR-repeat"/>
</dbReference>
<evidence type="ECO:0000259" key="1">
    <source>
        <dbReference type="Pfam" id="PF12937"/>
    </source>
</evidence>
<dbReference type="SUPFAM" id="SSF81383">
    <property type="entry name" value="F-box domain"/>
    <property type="match status" value="1"/>
</dbReference>